<dbReference type="Pfam" id="PF01602">
    <property type="entry name" value="Adaptin_N"/>
    <property type="match status" value="1"/>
</dbReference>
<dbReference type="EMBL" id="NAJM01000037">
    <property type="protein sequence ID" value="RVX68549.1"/>
    <property type="molecule type" value="Genomic_DNA"/>
</dbReference>
<evidence type="ECO:0000256" key="5">
    <source>
        <dbReference type="ARBA" id="ARBA00022927"/>
    </source>
</evidence>
<dbReference type="PANTHER" id="PTHR22781">
    <property type="entry name" value="DELTA ADAPTIN-RELATED"/>
    <property type="match status" value="1"/>
</dbReference>
<dbReference type="GO" id="GO:0006623">
    <property type="term" value="P:protein targeting to vacuole"/>
    <property type="evidence" value="ECO:0007669"/>
    <property type="project" value="TreeGrafter"/>
</dbReference>
<dbReference type="VEuPathDB" id="FungiDB:PV10_02286"/>
<feature type="compositionally biased region" description="Polar residues" evidence="8">
    <location>
        <begin position="845"/>
        <end position="859"/>
    </location>
</feature>
<protein>
    <recommendedName>
        <fullName evidence="7">AP-3 complex subunit delta</fullName>
    </recommendedName>
</protein>
<evidence type="ECO:0000256" key="6">
    <source>
        <dbReference type="ARBA" id="ARBA00023136"/>
    </source>
</evidence>
<feature type="region of interest" description="Disordered" evidence="8">
    <location>
        <begin position="842"/>
        <end position="883"/>
    </location>
</feature>
<evidence type="ECO:0000256" key="4">
    <source>
        <dbReference type="ARBA" id="ARBA00022737"/>
    </source>
</evidence>
<dbReference type="GO" id="GO:0010008">
    <property type="term" value="C:endosome membrane"/>
    <property type="evidence" value="ECO:0007669"/>
    <property type="project" value="TreeGrafter"/>
</dbReference>
<dbReference type="InterPro" id="IPR016024">
    <property type="entry name" value="ARM-type_fold"/>
</dbReference>
<evidence type="ECO:0000256" key="3">
    <source>
        <dbReference type="ARBA" id="ARBA00022448"/>
    </source>
</evidence>
<organism evidence="10 11">
    <name type="scientific">Exophiala mesophila</name>
    <name type="common">Black yeast-like fungus</name>
    <dbReference type="NCBI Taxonomy" id="212818"/>
    <lineage>
        <taxon>Eukaryota</taxon>
        <taxon>Fungi</taxon>
        <taxon>Dikarya</taxon>
        <taxon>Ascomycota</taxon>
        <taxon>Pezizomycotina</taxon>
        <taxon>Eurotiomycetes</taxon>
        <taxon>Chaetothyriomycetidae</taxon>
        <taxon>Chaetothyriales</taxon>
        <taxon>Herpotrichiellaceae</taxon>
        <taxon>Exophiala</taxon>
    </lineage>
</organism>
<evidence type="ECO:0000256" key="1">
    <source>
        <dbReference type="ARBA" id="ARBA00004308"/>
    </source>
</evidence>
<dbReference type="Gene3D" id="1.25.10.10">
    <property type="entry name" value="Leucine-rich Repeat Variant"/>
    <property type="match status" value="1"/>
</dbReference>
<dbReference type="Proteomes" id="UP000288859">
    <property type="component" value="Unassembled WGS sequence"/>
</dbReference>
<feature type="compositionally biased region" description="Basic and acidic residues" evidence="8">
    <location>
        <begin position="1032"/>
        <end position="1041"/>
    </location>
</feature>
<feature type="compositionally biased region" description="Basic residues" evidence="8">
    <location>
        <begin position="1020"/>
        <end position="1031"/>
    </location>
</feature>
<evidence type="ECO:0000256" key="2">
    <source>
        <dbReference type="ARBA" id="ARBA00006613"/>
    </source>
</evidence>
<feature type="region of interest" description="Disordered" evidence="8">
    <location>
        <begin position="801"/>
        <end position="823"/>
    </location>
</feature>
<dbReference type="PANTHER" id="PTHR22781:SF12">
    <property type="entry name" value="AP-3 COMPLEX SUBUNIT DELTA-1"/>
    <property type="match status" value="1"/>
</dbReference>
<feature type="compositionally biased region" description="Basic residues" evidence="8">
    <location>
        <begin position="955"/>
        <end position="966"/>
    </location>
</feature>
<dbReference type="InterPro" id="IPR017105">
    <property type="entry name" value="AP3_complex_dsu"/>
</dbReference>
<gene>
    <name evidence="10" type="ORF">B0A52_07973</name>
</gene>
<comment type="subcellular location">
    <subcellularLocation>
        <location evidence="1">Endomembrane system</location>
    </subcellularLocation>
    <subcellularLocation>
        <location evidence="7">Golgi apparatus</location>
    </subcellularLocation>
</comment>
<keyword evidence="6" id="KW-0472">Membrane</keyword>
<evidence type="ECO:0000259" key="9">
    <source>
        <dbReference type="Pfam" id="PF01602"/>
    </source>
</evidence>
<evidence type="ECO:0000256" key="7">
    <source>
        <dbReference type="PIRNR" id="PIRNR037092"/>
    </source>
</evidence>
<name>A0A438MZG7_EXOME</name>
<comment type="subunit">
    <text evidence="7">Adaptor protein complex 3 (AP-3) is a heterotetramer.</text>
</comment>
<dbReference type="OrthoDB" id="10264595at2759"/>
<keyword evidence="7" id="KW-0333">Golgi apparatus</keyword>
<dbReference type="GO" id="GO:0030123">
    <property type="term" value="C:AP-3 adaptor complex"/>
    <property type="evidence" value="ECO:0007669"/>
    <property type="project" value="InterPro"/>
</dbReference>
<proteinExistence type="inferred from homology"/>
<keyword evidence="5 7" id="KW-0653">Protein transport</keyword>
<dbReference type="InterPro" id="IPR002553">
    <property type="entry name" value="Clathrin/coatomer_adapt-like_N"/>
</dbReference>
<comment type="function">
    <text evidence="7">Part of the AP-3 complex, an adaptor-related complex which is not clathrin-associated. The complex is associated with the Golgi region as well as more peripheral structures. It facilitates the budding of vesicles from the Golgi membrane.</text>
</comment>
<dbReference type="InterPro" id="IPR011989">
    <property type="entry name" value="ARM-like"/>
</dbReference>
<feature type="domain" description="Clathrin/coatomer adaptor adaptin-like N-terminal" evidence="9">
    <location>
        <begin position="20"/>
        <end position="624"/>
    </location>
</feature>
<feature type="region of interest" description="Disordered" evidence="8">
    <location>
        <begin position="934"/>
        <end position="1047"/>
    </location>
</feature>
<evidence type="ECO:0000313" key="11">
    <source>
        <dbReference type="Proteomes" id="UP000288859"/>
    </source>
</evidence>
<evidence type="ECO:0000313" key="10">
    <source>
        <dbReference type="EMBL" id="RVX68549.1"/>
    </source>
</evidence>
<dbReference type="PIRSF" id="PIRSF037092">
    <property type="entry name" value="AP3_complex_delta"/>
    <property type="match status" value="1"/>
</dbReference>
<keyword evidence="3 7" id="KW-0813">Transport</keyword>
<reference evidence="10 11" key="1">
    <citation type="submission" date="2017-03" db="EMBL/GenBank/DDBJ databases">
        <title>Genomes of endolithic fungi from Antarctica.</title>
        <authorList>
            <person name="Coleine C."/>
            <person name="Masonjones S."/>
            <person name="Stajich J.E."/>
        </authorList>
    </citation>
    <scope>NUCLEOTIDE SEQUENCE [LARGE SCALE GENOMIC DNA]</scope>
    <source>
        <strain evidence="10 11">CCFEE 6314</strain>
    </source>
</reference>
<dbReference type="SUPFAM" id="SSF48371">
    <property type="entry name" value="ARM repeat"/>
    <property type="match status" value="1"/>
</dbReference>
<feature type="compositionally biased region" description="Acidic residues" evidence="8">
    <location>
        <begin position="971"/>
        <end position="981"/>
    </location>
</feature>
<accession>A0A438MZG7</accession>
<sequence>MFEKSLVDLIRGLRGHKGNEAEYIQNALKECRNEIRSQDLDVKATALLKLIYLEMFGYDMTWAAFNVLEVMASPKPMQKRVGYLAAVQTFGPETEVLMLAENLLKKDLTSPSIPILSLPLITLPHIITSSLALSILTDLLPRLSHSQPAVRKKTIVTLYRLALVYPETLRVAWPKIKERLLDENEDSSVTAATVNVVCELGWRRPQDFLPLAPRLFELLLAQKNNWMGIKIIKLFAVLTPLEPRLVRKLVRPLTKLIQETTAMSLLYECISGIIQGGILDGAESGVDVEEVADLCISKLRGMIVVDGDPNLKYVALLAFTKIVSSHPSLVAMQQDVIMACLDDPDISIKMQALELVSGMVNSDNLQDIVNKLMKQLATSPSSNPDNDLPDEYQTDLEQRLVPDKRGSEMAPLPDEYRHEIISRILGMCSYNTYANIVDFEWYVEILVHLVKHLPIEKADASTSIGSGQPSTLASRVVFQLVDITIRVQELRPESTKAAETLVLLSNRAIAYPAHGSGQAQILASAAWACGEFSQYLSNPYEVLNSLIHESCEGLSPETLAIFAQAIPKMISRIASNFSKEWNASRSSTMSLLLARTTGFLERLSSHPNLEVQERSVEFLELLRLAAEALSSQNSDSVEAPLLLTSAIPTLFSGMDLNPVAPTAQKKVPLPSDLDLDAPINPDLAAILQDSQISDDDDSSDFALGKYYHDREAAPVAPVAQFSASTARAVEPSETEPISYQSTPDSPATLARRKAARMNRNRDDPFYIAATGEDSPRIHEIISKANEDEQFDIDSIPIIDLQIEHGPSGPSSGPAPDNGLRTGRKKKAVRKFVVAADENLDVADGQSLSHPTSQTGSLSATPDARTRSLSPMPQQSRRQTRPTRNLLTVDSSTLQQLSLEGGQGESELEILRREAEELEMTLALREVEKKRLEMQREMERSMTTMGQGVDVEGTVVRRKKKKTGKRTKVGDAEGEGEGDGDGESAGAAGDSVSQPKRKSKKVVDPNAATGVDDGDGDTAVVKKKTKKKKKRVKGDQADKTEAVPDAEG</sequence>
<dbReference type="AlphaFoldDB" id="A0A438MZG7"/>
<evidence type="ECO:0000256" key="8">
    <source>
        <dbReference type="SAM" id="MobiDB-lite"/>
    </source>
</evidence>
<keyword evidence="4" id="KW-0677">Repeat</keyword>
<dbReference type="GO" id="GO:0006896">
    <property type="term" value="P:Golgi to vacuole transport"/>
    <property type="evidence" value="ECO:0007669"/>
    <property type="project" value="TreeGrafter"/>
</dbReference>
<comment type="caution">
    <text evidence="10">The sequence shown here is derived from an EMBL/GenBank/DDBJ whole genome shotgun (WGS) entry which is preliminary data.</text>
</comment>
<comment type="similarity">
    <text evidence="2 7">Belongs to the adaptor complexes large subunit family.</text>
</comment>
<dbReference type="GO" id="GO:0005794">
    <property type="term" value="C:Golgi apparatus"/>
    <property type="evidence" value="ECO:0007669"/>
    <property type="project" value="UniProtKB-SubCell"/>
</dbReference>